<evidence type="ECO:0000313" key="2">
    <source>
        <dbReference type="EMBL" id="OCH98838.1"/>
    </source>
</evidence>
<name>A0ABX2XW18_9GAMM</name>
<sequence>MYHFCRTILLVIVWLSLLVAPYAFFSYLCYAGLCGGIVAEEVRRNSFYIKVWSYYIWLYPLIVFATLYLSRHRRLAEDSAGSLVMLLTPLISLLPLLYVHFQVKKISTHYAKQRDAYYTAQPRDFVCAPGKFIRQDNTHFYYFAGASGAWTVTYFDNYAEMVTFLGNNEIDISQCKNQKGISFYSLYP</sequence>
<evidence type="ECO:0000256" key="1">
    <source>
        <dbReference type="SAM" id="Phobius"/>
    </source>
</evidence>
<accession>A0ABX2XW18</accession>
<reference evidence="2 3" key="1">
    <citation type="submission" date="2016-05" db="EMBL/GenBank/DDBJ databases">
        <authorList>
            <person name="Prochazka B."/>
            <person name="Indra A."/>
            <person name="Hasenberger P."/>
            <person name="Blaschitz M."/>
            <person name="Wagner L."/>
            <person name="Wewalka G."/>
            <person name="Sorschag S."/>
            <person name="Schmid D."/>
            <person name="Ruppitsch W."/>
        </authorList>
    </citation>
    <scope>NUCLEOTIDE SEQUENCE [LARGE SCALE GENOMIC DNA]</scope>
    <source>
        <strain evidence="2 3">974010_12</strain>
    </source>
</reference>
<keyword evidence="1" id="KW-0472">Membrane</keyword>
<dbReference type="Proteomes" id="UP000093336">
    <property type="component" value="Unassembled WGS sequence"/>
</dbReference>
<protein>
    <submittedName>
        <fullName evidence="2">Uncharacterized protein</fullName>
    </submittedName>
</protein>
<feature type="transmembrane region" description="Helical" evidence="1">
    <location>
        <begin position="47"/>
        <end position="69"/>
    </location>
</feature>
<dbReference type="EMBL" id="LYOZ01000003">
    <property type="protein sequence ID" value="OCH98838.1"/>
    <property type="molecule type" value="Genomic_DNA"/>
</dbReference>
<keyword evidence="1" id="KW-0812">Transmembrane</keyword>
<evidence type="ECO:0000313" key="3">
    <source>
        <dbReference type="Proteomes" id="UP000093336"/>
    </source>
</evidence>
<organism evidence="2 3">
    <name type="scientific">Legionella jamestowniensis</name>
    <dbReference type="NCBI Taxonomy" id="455"/>
    <lineage>
        <taxon>Bacteria</taxon>
        <taxon>Pseudomonadati</taxon>
        <taxon>Pseudomonadota</taxon>
        <taxon>Gammaproteobacteria</taxon>
        <taxon>Legionellales</taxon>
        <taxon>Legionellaceae</taxon>
        <taxon>Legionella</taxon>
    </lineage>
</organism>
<comment type="caution">
    <text evidence="2">The sequence shown here is derived from an EMBL/GenBank/DDBJ whole genome shotgun (WGS) entry which is preliminary data.</text>
</comment>
<dbReference type="RefSeq" id="WP_065620361.1">
    <property type="nucleotide sequence ID" value="NZ_LYOZ01000003.1"/>
</dbReference>
<keyword evidence="1" id="KW-1133">Transmembrane helix</keyword>
<proteinExistence type="predicted"/>
<gene>
    <name evidence="2" type="ORF">A8135_08715</name>
</gene>
<feature type="transmembrane region" description="Helical" evidence="1">
    <location>
        <begin position="81"/>
        <end position="101"/>
    </location>
</feature>
<keyword evidence="3" id="KW-1185">Reference proteome</keyword>